<organism evidence="2">
    <name type="scientific">Lepeophtheirus salmonis</name>
    <name type="common">Salmon louse</name>
    <name type="synonym">Caligus salmonis</name>
    <dbReference type="NCBI Taxonomy" id="72036"/>
    <lineage>
        <taxon>Eukaryota</taxon>
        <taxon>Metazoa</taxon>
        <taxon>Ecdysozoa</taxon>
        <taxon>Arthropoda</taxon>
        <taxon>Crustacea</taxon>
        <taxon>Multicrustacea</taxon>
        <taxon>Hexanauplia</taxon>
        <taxon>Copepoda</taxon>
        <taxon>Siphonostomatoida</taxon>
        <taxon>Caligidae</taxon>
        <taxon>Lepeophtheirus</taxon>
    </lineage>
</organism>
<evidence type="ECO:0000256" key="1">
    <source>
        <dbReference type="SAM" id="MobiDB-lite"/>
    </source>
</evidence>
<reference evidence="2" key="1">
    <citation type="submission" date="2014-05" db="EMBL/GenBank/DDBJ databases">
        <authorList>
            <person name="Chronopoulou M."/>
        </authorList>
    </citation>
    <scope>NUCLEOTIDE SEQUENCE</scope>
    <source>
        <tissue evidence="2">Whole organism</tissue>
    </source>
</reference>
<feature type="region of interest" description="Disordered" evidence="1">
    <location>
        <begin position="16"/>
        <end position="45"/>
    </location>
</feature>
<feature type="compositionally biased region" description="Polar residues" evidence="1">
    <location>
        <begin position="16"/>
        <end position="39"/>
    </location>
</feature>
<proteinExistence type="predicted"/>
<dbReference type="AlphaFoldDB" id="A0A0K2VBG4"/>
<evidence type="ECO:0000313" key="2">
    <source>
        <dbReference type="EMBL" id="CDW47522.1"/>
    </source>
</evidence>
<sequence length="45" mass="5165">MNYNSMLVFTNHQLEHLSTTPKKTTDQSLKTQPNVQSLSELCRIS</sequence>
<protein>
    <submittedName>
        <fullName evidence="2">Uncharacterized protein</fullName>
    </submittedName>
</protein>
<dbReference type="EMBL" id="HACA01030161">
    <property type="protein sequence ID" value="CDW47522.1"/>
    <property type="molecule type" value="Transcribed_RNA"/>
</dbReference>
<accession>A0A0K2VBG4</accession>
<name>A0A0K2VBG4_LEPSM</name>